<feature type="chain" id="PRO_5044877766" evidence="1">
    <location>
        <begin position="21"/>
        <end position="67"/>
    </location>
</feature>
<keyword evidence="3" id="KW-1185">Reference proteome</keyword>
<gene>
    <name evidence="2" type="ORF">ILEXP_LOCUS50257</name>
</gene>
<comment type="caution">
    <text evidence="2">The sequence shown here is derived from an EMBL/GenBank/DDBJ whole genome shotgun (WGS) entry which is preliminary data.</text>
</comment>
<sequence>MKKLLSCSLLSGLVLPLLNGRGLPLPSGRLALFEWQACFTESGMSKRSEWQALPSDAKLLIELPSGE</sequence>
<proteinExistence type="predicted"/>
<dbReference type="Proteomes" id="UP001642360">
    <property type="component" value="Unassembled WGS sequence"/>
</dbReference>
<feature type="non-terminal residue" evidence="2">
    <location>
        <position position="67"/>
    </location>
</feature>
<feature type="signal peptide" evidence="1">
    <location>
        <begin position="1"/>
        <end position="20"/>
    </location>
</feature>
<keyword evidence="1" id="KW-0732">Signal</keyword>
<evidence type="ECO:0000313" key="2">
    <source>
        <dbReference type="EMBL" id="CAK9180269.1"/>
    </source>
</evidence>
<evidence type="ECO:0000313" key="3">
    <source>
        <dbReference type="Proteomes" id="UP001642360"/>
    </source>
</evidence>
<organism evidence="2 3">
    <name type="scientific">Ilex paraguariensis</name>
    <name type="common">yerba mate</name>
    <dbReference type="NCBI Taxonomy" id="185542"/>
    <lineage>
        <taxon>Eukaryota</taxon>
        <taxon>Viridiplantae</taxon>
        <taxon>Streptophyta</taxon>
        <taxon>Embryophyta</taxon>
        <taxon>Tracheophyta</taxon>
        <taxon>Spermatophyta</taxon>
        <taxon>Magnoliopsida</taxon>
        <taxon>eudicotyledons</taxon>
        <taxon>Gunneridae</taxon>
        <taxon>Pentapetalae</taxon>
        <taxon>asterids</taxon>
        <taxon>campanulids</taxon>
        <taxon>Aquifoliales</taxon>
        <taxon>Aquifoliaceae</taxon>
        <taxon>Ilex</taxon>
    </lineage>
</organism>
<name>A0ABC8UH14_9AQUA</name>
<dbReference type="EMBL" id="CAUOFW020007713">
    <property type="protein sequence ID" value="CAK9180269.1"/>
    <property type="molecule type" value="Genomic_DNA"/>
</dbReference>
<evidence type="ECO:0000256" key="1">
    <source>
        <dbReference type="SAM" id="SignalP"/>
    </source>
</evidence>
<reference evidence="2 3" key="1">
    <citation type="submission" date="2024-02" db="EMBL/GenBank/DDBJ databases">
        <authorList>
            <person name="Vignale AGUSTIN F."/>
            <person name="Sosa J E."/>
            <person name="Modenutti C."/>
        </authorList>
    </citation>
    <scope>NUCLEOTIDE SEQUENCE [LARGE SCALE GENOMIC DNA]</scope>
</reference>
<protein>
    <submittedName>
        <fullName evidence="2">Uncharacterized protein</fullName>
    </submittedName>
</protein>
<accession>A0ABC8UH14</accession>
<dbReference type="AlphaFoldDB" id="A0ABC8UH14"/>